<comment type="caution">
    <text evidence="1">The sequence shown here is derived from an EMBL/GenBank/DDBJ whole genome shotgun (WGS) entry which is preliminary data.</text>
</comment>
<dbReference type="EMBL" id="QSAQ01000008">
    <property type="protein sequence ID" value="RGW69533.1"/>
    <property type="molecule type" value="Genomic_DNA"/>
</dbReference>
<reference evidence="1 2" key="1">
    <citation type="submission" date="2018-08" db="EMBL/GenBank/DDBJ databases">
        <title>A genome reference for cultivated species of the human gut microbiota.</title>
        <authorList>
            <person name="Zou Y."/>
            <person name="Xue W."/>
            <person name="Luo G."/>
        </authorList>
    </citation>
    <scope>NUCLEOTIDE SEQUENCE [LARGE SCALE GENOMIC DNA]</scope>
    <source>
        <strain evidence="1 2">AF11-14</strain>
    </source>
</reference>
<dbReference type="Proteomes" id="UP000286077">
    <property type="component" value="Unassembled WGS sequence"/>
</dbReference>
<proteinExistence type="predicted"/>
<organism evidence="1 2">
    <name type="scientific">Segatella copri</name>
    <dbReference type="NCBI Taxonomy" id="165179"/>
    <lineage>
        <taxon>Bacteria</taxon>
        <taxon>Pseudomonadati</taxon>
        <taxon>Bacteroidota</taxon>
        <taxon>Bacteroidia</taxon>
        <taxon>Bacteroidales</taxon>
        <taxon>Prevotellaceae</taxon>
        <taxon>Segatella</taxon>
    </lineage>
</organism>
<dbReference type="Gene3D" id="3.40.50.11350">
    <property type="match status" value="1"/>
</dbReference>
<gene>
    <name evidence="1" type="ORF">DWV60_04805</name>
</gene>
<name>A0AA92U4K8_9BACT</name>
<sequence>MLKIRKHIYWYFKLYFCMKKLIIKLFEYIPCSDWIYNMYLLFKGRQRKVCLGKKNTDKTFYVIGWNDEGGGLFWIVNKVCMHIAYALDHGYIPVVDLKNYITQYSLKNESKNVWEIFFEQPAGYGLEDIKNSKNVIINRMTPAPAKKYLMGQTEFYDNPERIAYFRNIFKTFIHPNNKTLDYIRSKEKQLFKDKERVLGILCRGTDYVVAKPKNHPIQPEVKEIIKDAKEVMKEKQCNYVFVATEDKDILDVLKAEFGNKLLFLNQRRYSSKNMQSDQLLAQIKAKDKERNPIKDALDYYAAIYLLTRCCCFIGGRTGGTKGVLLMNNGFEYKKIYDLGLYK</sequence>
<evidence type="ECO:0000313" key="2">
    <source>
        <dbReference type="Proteomes" id="UP000286077"/>
    </source>
</evidence>
<dbReference type="AlphaFoldDB" id="A0AA92U4K8"/>
<protein>
    <submittedName>
        <fullName evidence="1">Uncharacterized protein</fullName>
    </submittedName>
</protein>
<accession>A0AA92U4K8</accession>
<evidence type="ECO:0000313" key="1">
    <source>
        <dbReference type="EMBL" id="RGW69533.1"/>
    </source>
</evidence>